<comment type="caution">
    <text evidence="2">The sequence shown here is derived from an EMBL/GenBank/DDBJ whole genome shotgun (WGS) entry which is preliminary data.</text>
</comment>
<dbReference type="RefSeq" id="WP_373949493.1">
    <property type="nucleotide sequence ID" value="NZ_JBHDLN010000003.1"/>
</dbReference>
<dbReference type="EMBL" id="JBHDLN010000003">
    <property type="protein sequence ID" value="MFB0841825.1"/>
    <property type="molecule type" value="Genomic_DNA"/>
</dbReference>
<evidence type="ECO:0000313" key="2">
    <source>
        <dbReference type="EMBL" id="MFB0841825.1"/>
    </source>
</evidence>
<dbReference type="InterPro" id="IPR054201">
    <property type="entry name" value="DUF6906"/>
</dbReference>
<accession>A0ABV4UZD2</accession>
<organism evidence="2 3">
    <name type="scientific">Paenibacillus oleatilyticus</name>
    <dbReference type="NCBI Taxonomy" id="2594886"/>
    <lineage>
        <taxon>Bacteria</taxon>
        <taxon>Bacillati</taxon>
        <taxon>Bacillota</taxon>
        <taxon>Bacilli</taxon>
        <taxon>Bacillales</taxon>
        <taxon>Paenibacillaceae</taxon>
        <taxon>Paenibacillus</taxon>
    </lineage>
</organism>
<protein>
    <recommendedName>
        <fullName evidence="1">DUF6906 domain-containing protein</fullName>
    </recommendedName>
</protein>
<sequence length="52" mass="6187">MKQGTRPTRRQKIAIKEAGLILENWLVERDTHKEMVVVHKYTNEQRRISKGI</sequence>
<dbReference type="Proteomes" id="UP001575622">
    <property type="component" value="Unassembled WGS sequence"/>
</dbReference>
<evidence type="ECO:0000259" key="1">
    <source>
        <dbReference type="Pfam" id="PF21847"/>
    </source>
</evidence>
<dbReference type="Pfam" id="PF21847">
    <property type="entry name" value="DUF6906"/>
    <property type="match status" value="1"/>
</dbReference>
<reference evidence="2 3" key="1">
    <citation type="submission" date="2024-09" db="EMBL/GenBank/DDBJ databases">
        <authorList>
            <person name="Makale K.P.P."/>
            <person name="Makhzoum A."/>
            <person name="Rantong G."/>
            <person name="Rahube T.O."/>
        </authorList>
    </citation>
    <scope>NUCLEOTIDE SEQUENCE [LARGE SCALE GENOMIC DNA]</scope>
    <source>
        <strain evidence="2 3">KM_D13</strain>
    </source>
</reference>
<feature type="domain" description="DUF6906" evidence="1">
    <location>
        <begin position="1"/>
        <end position="50"/>
    </location>
</feature>
<name>A0ABV4UZD2_9BACL</name>
<gene>
    <name evidence="2" type="ORF">ACEU3E_06570</name>
</gene>
<evidence type="ECO:0000313" key="3">
    <source>
        <dbReference type="Proteomes" id="UP001575622"/>
    </source>
</evidence>
<proteinExistence type="predicted"/>
<keyword evidence="3" id="KW-1185">Reference proteome</keyword>